<dbReference type="PANTHER" id="PTHR43179:SF12">
    <property type="entry name" value="GALACTOFURANOSYLTRANSFERASE GLFT2"/>
    <property type="match status" value="1"/>
</dbReference>
<feature type="domain" description="Glycosyltransferase 2-like" evidence="4">
    <location>
        <begin position="700"/>
        <end position="804"/>
    </location>
</feature>
<dbReference type="GO" id="GO:0016757">
    <property type="term" value="F:glycosyltransferase activity"/>
    <property type="evidence" value="ECO:0007669"/>
    <property type="project" value="UniProtKB-KW"/>
</dbReference>
<name>A0A6J5T3W3_9CAUD</name>
<dbReference type="SUPFAM" id="SSF53756">
    <property type="entry name" value="UDP-Glycosyltransferase/glycogen phosphorylase"/>
    <property type="match status" value="1"/>
</dbReference>
<evidence type="ECO:0000256" key="3">
    <source>
        <dbReference type="ARBA" id="ARBA00022679"/>
    </source>
</evidence>
<accession>A0A6J5T3W3</accession>
<dbReference type="PANTHER" id="PTHR43179">
    <property type="entry name" value="RHAMNOSYLTRANSFERASE WBBL"/>
    <property type="match status" value="1"/>
</dbReference>
<evidence type="ECO:0000256" key="1">
    <source>
        <dbReference type="ARBA" id="ARBA00006739"/>
    </source>
</evidence>
<evidence type="ECO:0000259" key="4">
    <source>
        <dbReference type="Pfam" id="PF00535"/>
    </source>
</evidence>
<feature type="domain" description="Glycosyltransferase 2-like" evidence="4">
    <location>
        <begin position="446"/>
        <end position="613"/>
    </location>
</feature>
<dbReference type="Pfam" id="PF13692">
    <property type="entry name" value="Glyco_trans_1_4"/>
    <property type="match status" value="1"/>
</dbReference>
<reference evidence="5" key="1">
    <citation type="submission" date="2020-05" db="EMBL/GenBank/DDBJ databases">
        <authorList>
            <person name="Chiriac C."/>
            <person name="Salcher M."/>
            <person name="Ghai R."/>
            <person name="Kavagutti S V."/>
        </authorList>
    </citation>
    <scope>NUCLEOTIDE SEQUENCE</scope>
</reference>
<keyword evidence="3" id="KW-0808">Transferase</keyword>
<protein>
    <submittedName>
        <fullName evidence="5">Glyco_tranf_GTA_type domain containing protein</fullName>
    </submittedName>
</protein>
<dbReference type="EMBL" id="LR797503">
    <property type="protein sequence ID" value="CAB4221277.1"/>
    <property type="molecule type" value="Genomic_DNA"/>
</dbReference>
<dbReference type="InterPro" id="IPR001173">
    <property type="entry name" value="Glyco_trans_2-like"/>
</dbReference>
<proteinExistence type="inferred from homology"/>
<evidence type="ECO:0000313" key="5">
    <source>
        <dbReference type="EMBL" id="CAB4221277.1"/>
    </source>
</evidence>
<gene>
    <name evidence="5" type="ORF">UFOVP1636_225</name>
</gene>
<dbReference type="Gene3D" id="3.40.50.2000">
    <property type="entry name" value="Glycogen Phosphorylase B"/>
    <property type="match status" value="1"/>
</dbReference>
<dbReference type="CDD" id="cd00761">
    <property type="entry name" value="Glyco_tranf_GTA_type"/>
    <property type="match status" value="2"/>
</dbReference>
<dbReference type="Gene3D" id="3.90.550.10">
    <property type="entry name" value="Spore Coat Polysaccharide Biosynthesis Protein SpsA, Chain A"/>
    <property type="match status" value="2"/>
</dbReference>
<organism evidence="5">
    <name type="scientific">uncultured Caudovirales phage</name>
    <dbReference type="NCBI Taxonomy" id="2100421"/>
    <lineage>
        <taxon>Viruses</taxon>
        <taxon>Duplodnaviria</taxon>
        <taxon>Heunggongvirae</taxon>
        <taxon>Uroviricota</taxon>
        <taxon>Caudoviricetes</taxon>
        <taxon>Peduoviridae</taxon>
        <taxon>Maltschvirus</taxon>
        <taxon>Maltschvirus maltsch</taxon>
    </lineage>
</organism>
<sequence>MKIAIIDIIGLPYDGTTVFKQGLGGSESAVTFMARELAKIGFDVTVFNNCNIDQTQAGVYDLVTYCPLTDLALEHSFDIVISSRTVIPFVDSIDYHKLQDNRAFALQPYNLYQRILAQAKMRILWMHDTFCLGDNLIEELAVSNRITDIFTLSDFHLTYVANCNHGRRRNFEVLKRKLFITRNGANCYVPEVDIAAKDRNLFVYNASVTKGMIPLVNEIWPRVKAQIPEARLKIIGGYYRFSSASEPDAQEQDWRRMVADPKYTNWGIEFLGVIPQQQIGSILAQSNFMIYPCAFPETFGISILESLLYNTPVITCRFGAAEEVALEGASYLIDYPIEPNSLFPDVNTAQQIDQFVAMTIRAHADTYLHQQKQYYCNIVKPLAGWDTVALQWKQLFFHRAGKYLSRQQYQQVTKINRQVHKVWQRRYHNLIELENYKTGAEQEIIIVSTFYNCQDYIARCIESVAAQDYDNYQHILIDDKSTDNTVEVVLTTIDALPEYLRNRFVIVSNNERLGAVYNQVASIREIENPNAIVMILDGDDSLTNDNTIFNYYNAIYDGSTEFTYGSCWSMVDNIPLISQPYPESVKQAKSYRQHHFNWILPYTHLRTFRKYLIEDIPDSNFQDSTGKWFKAGGDGSTFYSLIEAADPAQVKCLQQIVYNYNDANPLNDYKVNSKEQTATAQAIINKKSESNMIPDIKKYSIVVPTMWRLKEQFVSFINQLCSHPAVDEIIIIDNDNTQTPRLLHEKIKIKDFGKNIYVNPAWNVGLEISRNERICIVNDDVLFDMSLFEKLQDLITPDAGVFGLSPGVSDFNQPPYVDGTIDIIPWTNQHTYGFGCLMFMHKDSWQPIPEGLQIYYGDNYIFDLQLSRNKTNYLITNVIFHTPFAVTTSDTSITDGFLDKETIVYQQVNPLTNKNTMPIPNKKRILIAIPTAKYIEPETFKSIYDLIVPDDCEVTFQYFFGYRVDQVRNLIADWVVTGFDYLFSVDSDISFEKNTLQKLLAHDKDIVSGLYIQRIPGTQTVEIYEHNQFGGVVNIPYDRLKNQGLVSIASCGFGCVLVKKQVFQHVGYPQFEYHPAISHSNTISEDVDFCKKALAKGFGIFADTSILCNHIGSYNFEIK</sequence>
<dbReference type="InterPro" id="IPR029044">
    <property type="entry name" value="Nucleotide-diphossugar_trans"/>
</dbReference>
<keyword evidence="2" id="KW-0328">Glycosyltransferase</keyword>
<dbReference type="Gene3D" id="3.90.550.40">
    <property type="match status" value="1"/>
</dbReference>
<evidence type="ECO:0000256" key="2">
    <source>
        <dbReference type="ARBA" id="ARBA00022676"/>
    </source>
</evidence>
<dbReference type="SUPFAM" id="SSF53448">
    <property type="entry name" value="Nucleotide-diphospho-sugar transferases"/>
    <property type="match status" value="3"/>
</dbReference>
<dbReference type="Pfam" id="PF00535">
    <property type="entry name" value="Glycos_transf_2"/>
    <property type="match status" value="2"/>
</dbReference>
<comment type="similarity">
    <text evidence="1">Belongs to the glycosyltransferase 2 family.</text>
</comment>
<dbReference type="CDD" id="cd03801">
    <property type="entry name" value="GT4_PimA-like"/>
    <property type="match status" value="1"/>
</dbReference>